<reference evidence="2" key="2">
    <citation type="submission" date="2020-05" db="UniProtKB">
        <authorList>
            <consortium name="EnsemblMetazoa"/>
        </authorList>
    </citation>
    <scope>IDENTIFICATION</scope>
</reference>
<sequence length="77" mass="8472">MATSPALSRLRGKALGDEDGAMVTVKVLKCKRKASSWVKWRNGGGKLQRNNRLLGGPWGLAEERHRRAEPCCGMPLL</sequence>
<proteinExistence type="predicted"/>
<keyword evidence="3" id="KW-1185">Reference proteome</keyword>
<dbReference type="AlphaFoldDB" id="A0A084VG48"/>
<accession>A0A084VG48</accession>
<organism evidence="1">
    <name type="scientific">Anopheles sinensis</name>
    <name type="common">Mosquito</name>
    <dbReference type="NCBI Taxonomy" id="74873"/>
    <lineage>
        <taxon>Eukaryota</taxon>
        <taxon>Metazoa</taxon>
        <taxon>Ecdysozoa</taxon>
        <taxon>Arthropoda</taxon>
        <taxon>Hexapoda</taxon>
        <taxon>Insecta</taxon>
        <taxon>Pterygota</taxon>
        <taxon>Neoptera</taxon>
        <taxon>Endopterygota</taxon>
        <taxon>Diptera</taxon>
        <taxon>Nematocera</taxon>
        <taxon>Culicoidea</taxon>
        <taxon>Culicidae</taxon>
        <taxon>Anophelinae</taxon>
        <taxon>Anopheles</taxon>
    </lineage>
</organism>
<name>A0A084VG48_ANOSI</name>
<dbReference type="VEuPathDB" id="VectorBase:ASIC004115"/>
<reference evidence="1 3" key="1">
    <citation type="journal article" date="2014" name="BMC Genomics">
        <title>Genome sequence of Anopheles sinensis provides insight into genetics basis of mosquito competence for malaria parasites.</title>
        <authorList>
            <person name="Zhou D."/>
            <person name="Zhang D."/>
            <person name="Ding G."/>
            <person name="Shi L."/>
            <person name="Hou Q."/>
            <person name="Ye Y."/>
            <person name="Xu Y."/>
            <person name="Zhou H."/>
            <person name="Xiong C."/>
            <person name="Li S."/>
            <person name="Yu J."/>
            <person name="Hong S."/>
            <person name="Yu X."/>
            <person name="Zou P."/>
            <person name="Chen C."/>
            <person name="Chang X."/>
            <person name="Wang W."/>
            <person name="Lv Y."/>
            <person name="Sun Y."/>
            <person name="Ma L."/>
            <person name="Shen B."/>
            <person name="Zhu C."/>
        </authorList>
    </citation>
    <scope>NUCLEOTIDE SEQUENCE [LARGE SCALE GENOMIC DNA]</scope>
</reference>
<gene>
    <name evidence="1" type="ORF">ZHAS_00004115</name>
</gene>
<protein>
    <submittedName>
        <fullName evidence="1 2">Uncharacterized protein</fullName>
    </submittedName>
</protein>
<dbReference type="EMBL" id="KE524806">
    <property type="protein sequence ID" value="KFB36942.1"/>
    <property type="molecule type" value="Genomic_DNA"/>
</dbReference>
<evidence type="ECO:0000313" key="2">
    <source>
        <dbReference type="EnsemblMetazoa" id="ASIC004115-PA"/>
    </source>
</evidence>
<evidence type="ECO:0000313" key="1">
    <source>
        <dbReference type="EMBL" id="KFB36942.1"/>
    </source>
</evidence>
<dbReference type="EMBL" id="ATLV01012642">
    <property type="status" value="NOT_ANNOTATED_CDS"/>
    <property type="molecule type" value="Genomic_DNA"/>
</dbReference>
<dbReference type="Proteomes" id="UP000030765">
    <property type="component" value="Unassembled WGS sequence"/>
</dbReference>
<evidence type="ECO:0000313" key="3">
    <source>
        <dbReference type="Proteomes" id="UP000030765"/>
    </source>
</evidence>
<dbReference type="EnsemblMetazoa" id="ASIC004115-RA">
    <property type="protein sequence ID" value="ASIC004115-PA"/>
    <property type="gene ID" value="ASIC004115"/>
</dbReference>